<comment type="caution">
    <text evidence="1">The sequence shown here is derived from an EMBL/GenBank/DDBJ whole genome shotgun (WGS) entry which is preliminary data.</text>
</comment>
<reference evidence="1 2" key="1">
    <citation type="submission" date="2007-06" db="EMBL/GenBank/DDBJ databases">
        <authorList>
            <person name="Shimkets L."/>
            <person name="Ferriera S."/>
            <person name="Johnson J."/>
            <person name="Kravitz S."/>
            <person name="Beeson K."/>
            <person name="Sutton G."/>
            <person name="Rogers Y.-H."/>
            <person name="Friedman R."/>
            <person name="Frazier M."/>
            <person name="Venter J.C."/>
        </authorList>
    </citation>
    <scope>NUCLEOTIDE SEQUENCE [LARGE SCALE GENOMIC DNA]</scope>
    <source>
        <strain evidence="1 2">SIR-1</strain>
    </source>
</reference>
<dbReference type="Gene3D" id="3.30.70.1320">
    <property type="entry name" value="Multidrug efflux transporter AcrB pore domain like"/>
    <property type="match status" value="1"/>
</dbReference>
<proteinExistence type="predicted"/>
<dbReference type="InterPro" id="IPR027463">
    <property type="entry name" value="AcrB_DN_DC_subdom"/>
</dbReference>
<dbReference type="Proteomes" id="UP000005801">
    <property type="component" value="Unassembled WGS sequence"/>
</dbReference>
<dbReference type="PANTHER" id="PTHR32063:SF24">
    <property type="entry name" value="CATION EFFLUX SYSTEM (ACRB_ACRD_ACRF FAMILY)"/>
    <property type="match status" value="1"/>
</dbReference>
<dbReference type="GO" id="GO:0042910">
    <property type="term" value="F:xenobiotic transmembrane transporter activity"/>
    <property type="evidence" value="ECO:0007669"/>
    <property type="project" value="TreeGrafter"/>
</dbReference>
<gene>
    <name evidence="1" type="ORF">PPSIR1_06191</name>
</gene>
<dbReference type="InterPro" id="IPR001036">
    <property type="entry name" value="Acrflvin-R"/>
</dbReference>
<dbReference type="EMBL" id="ABCS01000031">
    <property type="protein sequence ID" value="EDM78416.1"/>
    <property type="molecule type" value="Genomic_DNA"/>
</dbReference>
<dbReference type="GO" id="GO:0005886">
    <property type="term" value="C:plasma membrane"/>
    <property type="evidence" value="ECO:0007669"/>
    <property type="project" value="TreeGrafter"/>
</dbReference>
<protein>
    <submittedName>
        <fullName evidence="1">Heavy metal efflux pump, CzcA family protein</fullName>
    </submittedName>
</protein>
<evidence type="ECO:0000313" key="1">
    <source>
        <dbReference type="EMBL" id="EDM78416.1"/>
    </source>
</evidence>
<dbReference type="Pfam" id="PF00873">
    <property type="entry name" value="ACR_tran"/>
    <property type="match status" value="1"/>
</dbReference>
<sequence>MLTQLIDLCLRHRPLVLLAAALLVALGLVSFRDLPMDAFPDTTSVQVQVNTTSPSLSPLEVERQLSFPVEQAISGLPGLVEVRSVSKFGFSQVTAIFDDDTDIYLARQVVSERVAQAELPEDIHGPGLGPVATGLGEVFQYTLRSETLSPAELRTLHHWVIRPQMLQTPGVAEINTWGGEEKQFHVVVDPYRLVEHQLTLEDVARVLRHANRNVGGGVLEVAGEAQLVQGQGLVTGLADLEAMVVAQVEGTPVRLSDVASIREDHEIRRGGVTAGGEGEAVLGLGFMLMGENSREVTKALEQRLDAVRPSLPEGVELTPVYSRSELVNAVLRTVRETCSRARCWSSPCSSSPSATSAPG</sequence>
<dbReference type="eggNOG" id="COG3696">
    <property type="taxonomic scope" value="Bacteria"/>
</dbReference>
<keyword evidence="2" id="KW-1185">Reference proteome</keyword>
<accession>A6G6W3</accession>
<dbReference type="Gene3D" id="1.20.1640.10">
    <property type="entry name" value="Multidrug efflux transporter AcrB transmembrane domain"/>
    <property type="match status" value="1"/>
</dbReference>
<dbReference type="Gene3D" id="3.30.2090.10">
    <property type="entry name" value="Multidrug efflux transporter AcrB TolC docking domain, DN and DC subdomains"/>
    <property type="match status" value="1"/>
</dbReference>
<dbReference type="STRING" id="391625.PPSIR1_06191"/>
<evidence type="ECO:0000313" key="2">
    <source>
        <dbReference type="Proteomes" id="UP000005801"/>
    </source>
</evidence>
<dbReference type="PANTHER" id="PTHR32063">
    <property type="match status" value="1"/>
</dbReference>
<dbReference type="SUPFAM" id="SSF82693">
    <property type="entry name" value="Multidrug efflux transporter AcrB pore domain, PN1, PN2, PC1 and PC2 subdomains"/>
    <property type="match status" value="2"/>
</dbReference>
<dbReference type="SUPFAM" id="SSF82714">
    <property type="entry name" value="Multidrug efflux transporter AcrB TolC docking domain, DN and DC subdomains"/>
    <property type="match status" value="1"/>
</dbReference>
<dbReference type="AlphaFoldDB" id="A6G6W3"/>
<dbReference type="Gene3D" id="3.30.70.1430">
    <property type="entry name" value="Multidrug efflux transporter AcrB pore domain"/>
    <property type="match status" value="1"/>
</dbReference>
<organism evidence="1 2">
    <name type="scientific">Plesiocystis pacifica SIR-1</name>
    <dbReference type="NCBI Taxonomy" id="391625"/>
    <lineage>
        <taxon>Bacteria</taxon>
        <taxon>Pseudomonadati</taxon>
        <taxon>Myxococcota</taxon>
        <taxon>Polyangia</taxon>
        <taxon>Nannocystales</taxon>
        <taxon>Nannocystaceae</taxon>
        <taxon>Plesiocystis</taxon>
    </lineage>
</organism>
<name>A6G6W3_9BACT</name>